<keyword evidence="1 7" id="KW-0479">Metal-binding</keyword>
<dbReference type="GO" id="GO:0009408">
    <property type="term" value="P:response to heat"/>
    <property type="evidence" value="ECO:0007669"/>
    <property type="project" value="InterPro"/>
</dbReference>
<dbReference type="Pfam" id="PF00226">
    <property type="entry name" value="DnaJ"/>
    <property type="match status" value="1"/>
</dbReference>
<dbReference type="SUPFAM" id="SSF49493">
    <property type="entry name" value="HSP40/DnaJ peptide-binding domain"/>
    <property type="match status" value="2"/>
</dbReference>
<dbReference type="Gene3D" id="2.10.230.10">
    <property type="entry name" value="Heat shock protein DnaJ, cysteine-rich domain"/>
    <property type="match status" value="1"/>
</dbReference>
<name>A0A409XI24_PSICY</name>
<feature type="compositionally biased region" description="Basic and acidic residues" evidence="8">
    <location>
        <begin position="481"/>
        <end position="490"/>
    </location>
</feature>
<dbReference type="AlphaFoldDB" id="A0A409XI24"/>
<organism evidence="11 12">
    <name type="scientific">Psilocybe cyanescens</name>
    <dbReference type="NCBI Taxonomy" id="93625"/>
    <lineage>
        <taxon>Eukaryota</taxon>
        <taxon>Fungi</taxon>
        <taxon>Dikarya</taxon>
        <taxon>Basidiomycota</taxon>
        <taxon>Agaricomycotina</taxon>
        <taxon>Agaricomycetes</taxon>
        <taxon>Agaricomycetidae</taxon>
        <taxon>Agaricales</taxon>
        <taxon>Agaricineae</taxon>
        <taxon>Strophariaceae</taxon>
        <taxon>Psilocybe</taxon>
    </lineage>
</organism>
<evidence type="ECO:0000259" key="9">
    <source>
        <dbReference type="PROSITE" id="PS50076"/>
    </source>
</evidence>
<dbReference type="InterPro" id="IPR036869">
    <property type="entry name" value="J_dom_sf"/>
</dbReference>
<dbReference type="InterPro" id="IPR012724">
    <property type="entry name" value="DnaJ"/>
</dbReference>
<accession>A0A409XI24</accession>
<dbReference type="GO" id="GO:0005737">
    <property type="term" value="C:cytoplasm"/>
    <property type="evidence" value="ECO:0007669"/>
    <property type="project" value="TreeGrafter"/>
</dbReference>
<keyword evidence="5" id="KW-0143">Chaperone</keyword>
<feature type="zinc finger region" description="CR-type" evidence="7">
    <location>
        <begin position="220"/>
        <end position="301"/>
    </location>
</feature>
<evidence type="ECO:0000256" key="3">
    <source>
        <dbReference type="ARBA" id="ARBA00022771"/>
    </source>
</evidence>
<dbReference type="CDD" id="cd10719">
    <property type="entry name" value="DnaJ_zf"/>
    <property type="match status" value="1"/>
</dbReference>
<gene>
    <name evidence="11" type="ORF">CVT25_014925</name>
</gene>
<evidence type="ECO:0000259" key="10">
    <source>
        <dbReference type="PROSITE" id="PS51188"/>
    </source>
</evidence>
<evidence type="ECO:0000256" key="1">
    <source>
        <dbReference type="ARBA" id="ARBA00022723"/>
    </source>
</evidence>
<dbReference type="Gene3D" id="2.60.260.20">
    <property type="entry name" value="Urease metallochaperone UreE, N-terminal domain"/>
    <property type="match status" value="2"/>
</dbReference>
<dbReference type="Gene3D" id="1.10.287.110">
    <property type="entry name" value="DnaJ domain"/>
    <property type="match status" value="1"/>
</dbReference>
<evidence type="ECO:0000256" key="4">
    <source>
        <dbReference type="ARBA" id="ARBA00022833"/>
    </source>
</evidence>
<dbReference type="HAMAP" id="MF_01152">
    <property type="entry name" value="DnaJ"/>
    <property type="match status" value="1"/>
</dbReference>
<dbReference type="GO" id="GO:0008270">
    <property type="term" value="F:zinc ion binding"/>
    <property type="evidence" value="ECO:0007669"/>
    <property type="project" value="UniProtKB-KW"/>
</dbReference>
<dbReference type="EMBL" id="NHYD01001635">
    <property type="protein sequence ID" value="PPQ90407.1"/>
    <property type="molecule type" value="Genomic_DNA"/>
</dbReference>
<dbReference type="PROSITE" id="PS50076">
    <property type="entry name" value="DNAJ_2"/>
    <property type="match status" value="1"/>
</dbReference>
<evidence type="ECO:0000256" key="7">
    <source>
        <dbReference type="PROSITE-ProRule" id="PRU00546"/>
    </source>
</evidence>
<dbReference type="CDD" id="cd10747">
    <property type="entry name" value="DnaJ_C"/>
    <property type="match status" value="1"/>
</dbReference>
<dbReference type="InParanoid" id="A0A409XI24"/>
<reference evidence="11 12" key="1">
    <citation type="journal article" date="2018" name="Evol. Lett.">
        <title>Horizontal gene cluster transfer increased hallucinogenic mushroom diversity.</title>
        <authorList>
            <person name="Reynolds H.T."/>
            <person name="Vijayakumar V."/>
            <person name="Gluck-Thaler E."/>
            <person name="Korotkin H.B."/>
            <person name="Matheny P.B."/>
            <person name="Slot J.C."/>
        </authorList>
    </citation>
    <scope>NUCLEOTIDE SEQUENCE [LARGE SCALE GENOMIC DNA]</scope>
    <source>
        <strain evidence="11 12">2631</strain>
    </source>
</reference>
<feature type="compositionally biased region" description="Basic and acidic residues" evidence="8">
    <location>
        <begin position="441"/>
        <end position="457"/>
    </location>
</feature>
<dbReference type="PANTHER" id="PTHR43096:SF52">
    <property type="entry name" value="DNAJ HOMOLOG 1, MITOCHONDRIAL-RELATED"/>
    <property type="match status" value="1"/>
</dbReference>
<dbReference type="FunFam" id="2.10.230.10:FF:000001">
    <property type="entry name" value="DnaJ subfamily A member 2"/>
    <property type="match status" value="1"/>
</dbReference>
<dbReference type="FunFam" id="2.60.260.20:FF:000005">
    <property type="entry name" value="Chaperone protein dnaJ 1, mitochondrial"/>
    <property type="match status" value="1"/>
</dbReference>
<feature type="compositionally biased region" description="Polar residues" evidence="8">
    <location>
        <begin position="466"/>
        <end position="478"/>
    </location>
</feature>
<dbReference type="InterPro" id="IPR001305">
    <property type="entry name" value="HSP_DnaJ_Cys-rich_dom"/>
</dbReference>
<dbReference type="InterPro" id="IPR036410">
    <property type="entry name" value="HSP_DnaJ_Cys-rich_dom_sf"/>
</dbReference>
<feature type="region of interest" description="Disordered" evidence="8">
    <location>
        <begin position="437"/>
        <end position="518"/>
    </location>
</feature>
<dbReference type="PANTHER" id="PTHR43096">
    <property type="entry name" value="DNAJ HOMOLOG 1, MITOCHONDRIAL-RELATED"/>
    <property type="match status" value="1"/>
</dbReference>
<dbReference type="GO" id="GO:0042026">
    <property type="term" value="P:protein refolding"/>
    <property type="evidence" value="ECO:0007669"/>
    <property type="project" value="TreeGrafter"/>
</dbReference>
<dbReference type="InterPro" id="IPR018253">
    <property type="entry name" value="DnaJ_domain_CS"/>
</dbReference>
<keyword evidence="2" id="KW-0677">Repeat</keyword>
<dbReference type="FunCoup" id="A0A409XI24">
    <property type="interactions" value="384"/>
</dbReference>
<dbReference type="Proteomes" id="UP000283269">
    <property type="component" value="Unassembled WGS sequence"/>
</dbReference>
<dbReference type="InterPro" id="IPR001623">
    <property type="entry name" value="DnaJ_domain"/>
</dbReference>
<dbReference type="Pfam" id="PF00684">
    <property type="entry name" value="DnaJ_CXXCXGXG"/>
    <property type="match status" value="1"/>
</dbReference>
<dbReference type="PROSITE" id="PS00636">
    <property type="entry name" value="DNAJ_1"/>
    <property type="match status" value="1"/>
</dbReference>
<evidence type="ECO:0000256" key="5">
    <source>
        <dbReference type="ARBA" id="ARBA00023186"/>
    </source>
</evidence>
<evidence type="ECO:0000256" key="2">
    <source>
        <dbReference type="ARBA" id="ARBA00022737"/>
    </source>
</evidence>
<dbReference type="PROSITE" id="PS51188">
    <property type="entry name" value="ZF_CR"/>
    <property type="match status" value="1"/>
</dbReference>
<dbReference type="GO" id="GO:0031072">
    <property type="term" value="F:heat shock protein binding"/>
    <property type="evidence" value="ECO:0007669"/>
    <property type="project" value="InterPro"/>
</dbReference>
<dbReference type="GO" id="GO:0005524">
    <property type="term" value="F:ATP binding"/>
    <property type="evidence" value="ECO:0007669"/>
    <property type="project" value="InterPro"/>
</dbReference>
<protein>
    <recommendedName>
        <fullName evidence="6">DnaJ homolog 1, mitochondrial</fullName>
    </recommendedName>
</protein>
<feature type="domain" description="J" evidence="9">
    <location>
        <begin position="69"/>
        <end position="133"/>
    </location>
</feature>
<dbReference type="CDD" id="cd06257">
    <property type="entry name" value="DnaJ"/>
    <property type="match status" value="1"/>
</dbReference>
<dbReference type="SUPFAM" id="SSF46565">
    <property type="entry name" value="Chaperone J-domain"/>
    <property type="match status" value="1"/>
</dbReference>
<evidence type="ECO:0000313" key="11">
    <source>
        <dbReference type="EMBL" id="PPQ90407.1"/>
    </source>
</evidence>
<dbReference type="SUPFAM" id="SSF57938">
    <property type="entry name" value="DnaJ/Hsp40 cysteine-rich domain"/>
    <property type="match status" value="1"/>
</dbReference>
<keyword evidence="3 7" id="KW-0863">Zinc-finger</keyword>
<dbReference type="STRING" id="93625.A0A409XI24"/>
<feature type="domain" description="CR-type" evidence="10">
    <location>
        <begin position="220"/>
        <end position="301"/>
    </location>
</feature>
<dbReference type="GO" id="GO:0051082">
    <property type="term" value="F:unfolded protein binding"/>
    <property type="evidence" value="ECO:0007669"/>
    <property type="project" value="InterPro"/>
</dbReference>
<dbReference type="OrthoDB" id="10256793at2759"/>
<dbReference type="PRINTS" id="PR00625">
    <property type="entry name" value="JDOMAIN"/>
</dbReference>
<proteinExistence type="inferred from homology"/>
<evidence type="ECO:0000256" key="8">
    <source>
        <dbReference type="SAM" id="MobiDB-lite"/>
    </source>
</evidence>
<comment type="caution">
    <text evidence="11">The sequence shown here is derived from an EMBL/GenBank/DDBJ whole genome shotgun (WGS) entry which is preliminary data.</text>
</comment>
<dbReference type="SMART" id="SM00271">
    <property type="entry name" value="DnaJ"/>
    <property type="match status" value="1"/>
</dbReference>
<dbReference type="InterPro" id="IPR008971">
    <property type="entry name" value="HSP40/DnaJ_pept-bd"/>
</dbReference>
<evidence type="ECO:0000313" key="12">
    <source>
        <dbReference type="Proteomes" id="UP000283269"/>
    </source>
</evidence>
<sequence length="518" mass="55406">MPPRLSSSGFSTFIAFNTCARQTLGIQSRNLSVYRSSCLRLKPLSPSPKRISDQRRIHPTRPCLAAAKNPYDVLGVKPDATPAEIKKTYFALARKYHPDTNKDKGARDKFVEIQDAYDILKDEKKRQSYDQYGAASQQPGFDPNAYRAGFGGGFGGEGWPFGNARSQRTSGSQLFDELFESFSGRGSFGGGGPRARAQQNLRGEDIDAHLSVSFLDACKGTKKKVTITPVIDCQPCSATGLKSGVKKTTCSACGGSGTRTFALDNGFQMASTCNVCQGAGSSIPRGGECSSCGGAGKVRTKEEITINVPIGAEEGTTIRVPQAGDAPLLGKGPRGDLFVRLNVAPSTVFTRQGANLSYQARIPFHRALLGGIVRVPTLEGEVDVRIPGGTQQGEEMVLKGRGVSYLNGSGTGDLFVKFNLQLPRSLTKRQRSLLEAYAEDVEGKPSGKTDKDSKEPLSADNGEVYFTQNPPTLGTSSPPKADAKKQHDVDPSSQPSFAADAEDTGRTEKKDEGKRATG</sequence>
<keyword evidence="12" id="KW-1185">Reference proteome</keyword>
<evidence type="ECO:0000256" key="6">
    <source>
        <dbReference type="ARBA" id="ARBA00072890"/>
    </source>
</evidence>
<keyword evidence="4 7" id="KW-0862">Zinc</keyword>
<feature type="compositionally biased region" description="Basic and acidic residues" evidence="8">
    <location>
        <begin position="503"/>
        <end position="518"/>
    </location>
</feature>
<dbReference type="InterPro" id="IPR002939">
    <property type="entry name" value="DnaJ_C"/>
</dbReference>
<dbReference type="Pfam" id="PF01556">
    <property type="entry name" value="DnaJ_C"/>
    <property type="match status" value="1"/>
</dbReference>